<keyword evidence="3" id="KW-1185">Reference proteome</keyword>
<protein>
    <recommendedName>
        <fullName evidence="1">F-box domain-containing protein</fullName>
    </recommendedName>
</protein>
<dbReference type="AlphaFoldDB" id="A0A6G1K4M4"/>
<dbReference type="Gene3D" id="1.20.1280.50">
    <property type="match status" value="1"/>
</dbReference>
<sequence>METLPDELLLHIFERVPTTHIEYFESPKYDGTDHLHQVCLVSQRFNRVATPLLYAVIDEHGWNPLVWSSLLDTLSRRPDLRKHVKTIRINEGISENNVFNVDDTVFTTLHDRIVPLAQELELPMQEEMLHRLRNGEDVVIGPLIYLAHNLEQLFIRGLKNPLMKLQEPLWIQPLNHVA</sequence>
<gene>
    <name evidence="2" type="ORF">K504DRAFT_45205</name>
</gene>
<dbReference type="Pfam" id="PF12937">
    <property type="entry name" value="F-box-like"/>
    <property type="match status" value="1"/>
</dbReference>
<dbReference type="EMBL" id="MU005773">
    <property type="protein sequence ID" value="KAF2707839.1"/>
    <property type="molecule type" value="Genomic_DNA"/>
</dbReference>
<dbReference type="OrthoDB" id="3685234at2759"/>
<name>A0A6G1K4M4_9PLEO</name>
<organism evidence="2 3">
    <name type="scientific">Pleomassaria siparia CBS 279.74</name>
    <dbReference type="NCBI Taxonomy" id="1314801"/>
    <lineage>
        <taxon>Eukaryota</taxon>
        <taxon>Fungi</taxon>
        <taxon>Dikarya</taxon>
        <taxon>Ascomycota</taxon>
        <taxon>Pezizomycotina</taxon>
        <taxon>Dothideomycetes</taxon>
        <taxon>Pleosporomycetidae</taxon>
        <taxon>Pleosporales</taxon>
        <taxon>Pleomassariaceae</taxon>
        <taxon>Pleomassaria</taxon>
    </lineage>
</organism>
<evidence type="ECO:0000313" key="2">
    <source>
        <dbReference type="EMBL" id="KAF2707839.1"/>
    </source>
</evidence>
<evidence type="ECO:0000313" key="3">
    <source>
        <dbReference type="Proteomes" id="UP000799428"/>
    </source>
</evidence>
<reference evidence="2" key="1">
    <citation type="journal article" date="2020" name="Stud. Mycol.">
        <title>101 Dothideomycetes genomes: a test case for predicting lifestyles and emergence of pathogens.</title>
        <authorList>
            <person name="Haridas S."/>
            <person name="Albert R."/>
            <person name="Binder M."/>
            <person name="Bloem J."/>
            <person name="Labutti K."/>
            <person name="Salamov A."/>
            <person name="Andreopoulos B."/>
            <person name="Baker S."/>
            <person name="Barry K."/>
            <person name="Bills G."/>
            <person name="Bluhm B."/>
            <person name="Cannon C."/>
            <person name="Castanera R."/>
            <person name="Culley D."/>
            <person name="Daum C."/>
            <person name="Ezra D."/>
            <person name="Gonzalez J."/>
            <person name="Henrissat B."/>
            <person name="Kuo A."/>
            <person name="Liang C."/>
            <person name="Lipzen A."/>
            <person name="Lutzoni F."/>
            <person name="Magnuson J."/>
            <person name="Mondo S."/>
            <person name="Nolan M."/>
            <person name="Ohm R."/>
            <person name="Pangilinan J."/>
            <person name="Park H.-J."/>
            <person name="Ramirez L."/>
            <person name="Alfaro M."/>
            <person name="Sun H."/>
            <person name="Tritt A."/>
            <person name="Yoshinaga Y."/>
            <person name="Zwiers L.-H."/>
            <person name="Turgeon B."/>
            <person name="Goodwin S."/>
            <person name="Spatafora J."/>
            <person name="Crous P."/>
            <person name="Grigoriev I."/>
        </authorList>
    </citation>
    <scope>NUCLEOTIDE SEQUENCE</scope>
    <source>
        <strain evidence="2">CBS 279.74</strain>
    </source>
</reference>
<dbReference type="InterPro" id="IPR001810">
    <property type="entry name" value="F-box_dom"/>
</dbReference>
<feature type="domain" description="F-box" evidence="1">
    <location>
        <begin position="2"/>
        <end position="55"/>
    </location>
</feature>
<dbReference type="Proteomes" id="UP000799428">
    <property type="component" value="Unassembled WGS sequence"/>
</dbReference>
<evidence type="ECO:0000259" key="1">
    <source>
        <dbReference type="Pfam" id="PF12937"/>
    </source>
</evidence>
<accession>A0A6G1K4M4</accession>
<proteinExistence type="predicted"/>